<dbReference type="AlphaFoldDB" id="A0A2S8HZY2"/>
<gene>
    <name evidence="1" type="ORF">C5615_37470</name>
</gene>
<dbReference type="EMBL" id="PUIQ01000107">
    <property type="protein sequence ID" value="PQP07672.1"/>
    <property type="molecule type" value="Genomic_DNA"/>
</dbReference>
<dbReference type="RefSeq" id="WP_105393857.1">
    <property type="nucleotide sequence ID" value="NZ_PUIQ01000107.1"/>
</dbReference>
<dbReference type="Gene3D" id="3.40.1350.10">
    <property type="match status" value="1"/>
</dbReference>
<accession>A0A2S8HZY2</accession>
<comment type="caution">
    <text evidence="1">The sequence shown here is derived from an EMBL/GenBank/DDBJ whole genome shotgun (WGS) entry which is preliminary data.</text>
</comment>
<protein>
    <submittedName>
        <fullName evidence="1">Uncharacterized protein</fullName>
    </submittedName>
</protein>
<dbReference type="Proteomes" id="UP000238206">
    <property type="component" value="Unassembled WGS sequence"/>
</dbReference>
<evidence type="ECO:0000313" key="2">
    <source>
        <dbReference type="Proteomes" id="UP000238206"/>
    </source>
</evidence>
<dbReference type="SUPFAM" id="SSF52980">
    <property type="entry name" value="Restriction endonuclease-like"/>
    <property type="match status" value="1"/>
</dbReference>
<reference evidence="1 2" key="1">
    <citation type="submission" date="2018-02" db="EMBL/GenBank/DDBJ databases">
        <title>Draft genome sequencing of Burkholderia cepacia Y14-15.</title>
        <authorList>
            <person name="Zheng B.-X."/>
        </authorList>
    </citation>
    <scope>NUCLEOTIDE SEQUENCE [LARGE SCALE GENOMIC DNA]</scope>
    <source>
        <strain evidence="1 2">Y14-15</strain>
    </source>
</reference>
<dbReference type="GO" id="GO:0003676">
    <property type="term" value="F:nucleic acid binding"/>
    <property type="evidence" value="ECO:0007669"/>
    <property type="project" value="InterPro"/>
</dbReference>
<organism evidence="1 2">
    <name type="scientific">Burkholderia cepacia</name>
    <name type="common">Pseudomonas cepacia</name>
    <dbReference type="NCBI Taxonomy" id="292"/>
    <lineage>
        <taxon>Bacteria</taxon>
        <taxon>Pseudomonadati</taxon>
        <taxon>Pseudomonadota</taxon>
        <taxon>Betaproteobacteria</taxon>
        <taxon>Burkholderiales</taxon>
        <taxon>Burkholderiaceae</taxon>
        <taxon>Burkholderia</taxon>
        <taxon>Burkholderia cepacia complex</taxon>
    </lineage>
</organism>
<sequence>MKILELPLPFVTPRDVALPRRDEFGVPYGEDYLPILDGADNSRMATRASFAGVKFWRVHEALALNEKRALLAFGFNPYVISVRDQYPLYDQEAYNRARVRGTRMPFSHLSAVDIVLTVVLPDTPGLHQHVVSIKDAQAEFDQTIARQLERENSRCSRRQWTWEVLRGDQFGKRAWINNWLMRSWICGVDINRHYDEAQAFASRLLNCSRRGDLDRIMDRHARHLGIPSDRAYELFAIGTCFGFLYPDRNEELRVDKPLHLEFAP</sequence>
<name>A0A2S8HZY2_BURCE</name>
<dbReference type="InterPro" id="IPR011856">
    <property type="entry name" value="tRNA_endonuc-like_dom_sf"/>
</dbReference>
<proteinExistence type="predicted"/>
<evidence type="ECO:0000313" key="1">
    <source>
        <dbReference type="EMBL" id="PQP07672.1"/>
    </source>
</evidence>
<dbReference type="InterPro" id="IPR011335">
    <property type="entry name" value="Restrct_endonuc-II-like"/>
</dbReference>